<sequence length="115" mass="13207">MSANNQDLMPYNLFYIQDRLLVQNIDGHVVDIGGATQQAGRFHWHLDGNDEQGDRSDSIDAMLRDVEQHLSFLFLDGQFTSLEDLSERYADKLESAPSRQIALHELSDRDEEDVR</sequence>
<name>A0ABX0VIC1_9ENTR</name>
<dbReference type="Proteomes" id="UP000697927">
    <property type="component" value="Unassembled WGS sequence"/>
</dbReference>
<organism evidence="1 2">
    <name type="scientific">Cedecea colo</name>
    <dbReference type="NCBI Taxonomy" id="2552946"/>
    <lineage>
        <taxon>Bacteria</taxon>
        <taxon>Pseudomonadati</taxon>
        <taxon>Pseudomonadota</taxon>
        <taxon>Gammaproteobacteria</taxon>
        <taxon>Enterobacterales</taxon>
        <taxon>Enterobacteriaceae</taxon>
        <taxon>Cedecea</taxon>
    </lineage>
</organism>
<accession>A0ABX0VIC1</accession>
<gene>
    <name evidence="1" type="ORF">E2L00_02840</name>
</gene>
<reference evidence="1 2" key="1">
    <citation type="journal article" date="2020" name="Microorganisms">
        <title>Polyphasic Characterisation of Cedecea colo sp. nov., a New Enteric Bacterium Isolated from the Koala Hindgut.</title>
        <authorList>
            <person name="Boath J.M."/>
            <person name="Dakhal S."/>
            <person name="Van T.T.H."/>
            <person name="Moore R.J."/>
            <person name="Dekiwadia C."/>
            <person name="Macreadie I.G."/>
        </authorList>
    </citation>
    <scope>NUCLEOTIDE SEQUENCE [LARGE SCALE GENOMIC DNA]</scope>
    <source>
        <strain evidence="1 2">ZA</strain>
    </source>
</reference>
<dbReference type="EMBL" id="SOYS01000001">
    <property type="protein sequence ID" value="NIY46484.1"/>
    <property type="molecule type" value="Genomic_DNA"/>
</dbReference>
<dbReference type="RefSeq" id="WP_167606682.1">
    <property type="nucleotide sequence ID" value="NZ_SOYS01000001.1"/>
</dbReference>
<evidence type="ECO:0000313" key="2">
    <source>
        <dbReference type="Proteomes" id="UP000697927"/>
    </source>
</evidence>
<comment type="caution">
    <text evidence="1">The sequence shown here is derived from an EMBL/GenBank/DDBJ whole genome shotgun (WGS) entry which is preliminary data.</text>
</comment>
<evidence type="ECO:0000313" key="1">
    <source>
        <dbReference type="EMBL" id="NIY46484.1"/>
    </source>
</evidence>
<keyword evidence="2" id="KW-1185">Reference proteome</keyword>
<protein>
    <submittedName>
        <fullName evidence="1">Uncharacterized protein</fullName>
    </submittedName>
</protein>
<proteinExistence type="predicted"/>